<keyword evidence="4" id="KW-0862">Zinc</keyword>
<dbReference type="InterPro" id="IPR000008">
    <property type="entry name" value="C2_dom"/>
</dbReference>
<dbReference type="Pfam" id="PF06292">
    <property type="entry name" value="MUN"/>
    <property type="match status" value="1"/>
</dbReference>
<dbReference type="SUPFAM" id="SSF49562">
    <property type="entry name" value="C2 domain (Calcium/lipid-binding domain, CaLB)"/>
    <property type="match status" value="3"/>
</dbReference>
<dbReference type="SMART" id="SM00239">
    <property type="entry name" value="C2"/>
    <property type="match status" value="2"/>
</dbReference>
<dbReference type="InterPro" id="IPR046349">
    <property type="entry name" value="C1-like_sf"/>
</dbReference>
<dbReference type="GO" id="GO:0017075">
    <property type="term" value="F:syntaxin-1 binding"/>
    <property type="evidence" value="ECO:0007669"/>
    <property type="project" value="TreeGrafter"/>
</dbReference>
<dbReference type="InterPro" id="IPR002219">
    <property type="entry name" value="PKC_DAG/PE"/>
</dbReference>
<organism evidence="9 10">
    <name type="scientific">Intoshia linei</name>
    <dbReference type="NCBI Taxonomy" id="1819745"/>
    <lineage>
        <taxon>Eukaryota</taxon>
        <taxon>Metazoa</taxon>
        <taxon>Spiralia</taxon>
        <taxon>Lophotrochozoa</taxon>
        <taxon>Mesozoa</taxon>
        <taxon>Orthonectida</taxon>
        <taxon>Rhopaluridae</taxon>
        <taxon>Intoshia</taxon>
    </lineage>
</organism>
<dbReference type="GO" id="GO:0008270">
    <property type="term" value="F:zinc ion binding"/>
    <property type="evidence" value="ECO:0007669"/>
    <property type="project" value="UniProtKB-KW"/>
</dbReference>
<dbReference type="InterPro" id="IPR014770">
    <property type="entry name" value="Munc13_1"/>
</dbReference>
<dbReference type="PANTHER" id="PTHR10480:SF12">
    <property type="entry name" value="UNC-13, ISOFORM E"/>
    <property type="match status" value="1"/>
</dbReference>
<dbReference type="Gene3D" id="1.20.58.1100">
    <property type="match status" value="1"/>
</dbReference>
<protein>
    <submittedName>
        <fullName evidence="9">Munc13-2</fullName>
    </submittedName>
</protein>
<feature type="domain" description="MHD2" evidence="8">
    <location>
        <begin position="1237"/>
        <end position="1385"/>
    </location>
</feature>
<dbReference type="InterPro" id="IPR027080">
    <property type="entry name" value="Unc-13"/>
</dbReference>
<evidence type="ECO:0000256" key="3">
    <source>
        <dbReference type="ARBA" id="ARBA00022771"/>
    </source>
</evidence>
<dbReference type="Pfam" id="PF00168">
    <property type="entry name" value="C2"/>
    <property type="match status" value="3"/>
</dbReference>
<evidence type="ECO:0000256" key="2">
    <source>
        <dbReference type="ARBA" id="ARBA00022737"/>
    </source>
</evidence>
<dbReference type="Pfam" id="PF00130">
    <property type="entry name" value="C1_1"/>
    <property type="match status" value="1"/>
</dbReference>
<dbReference type="GO" id="GO:0016081">
    <property type="term" value="P:synaptic vesicle docking"/>
    <property type="evidence" value="ECO:0007669"/>
    <property type="project" value="TreeGrafter"/>
</dbReference>
<dbReference type="InterPro" id="IPR010439">
    <property type="entry name" value="MUN_dom"/>
</dbReference>
<feature type="domain" description="MHD1" evidence="7">
    <location>
        <begin position="990"/>
        <end position="1133"/>
    </location>
</feature>
<dbReference type="PROSITE" id="PS51258">
    <property type="entry name" value="MHD1"/>
    <property type="match status" value="1"/>
</dbReference>
<dbReference type="GO" id="GO:0005516">
    <property type="term" value="F:calmodulin binding"/>
    <property type="evidence" value="ECO:0007669"/>
    <property type="project" value="TreeGrafter"/>
</dbReference>
<evidence type="ECO:0000259" key="5">
    <source>
        <dbReference type="PROSITE" id="PS50004"/>
    </source>
</evidence>
<feature type="non-terminal residue" evidence="9">
    <location>
        <position position="1"/>
    </location>
</feature>
<evidence type="ECO:0000313" key="10">
    <source>
        <dbReference type="Proteomes" id="UP000078046"/>
    </source>
</evidence>
<dbReference type="Proteomes" id="UP000078046">
    <property type="component" value="Unassembled WGS sequence"/>
</dbReference>
<dbReference type="Gene3D" id="1.10.357.50">
    <property type="match status" value="1"/>
</dbReference>
<sequence>DTPCYITAKIQNSITSTTIKSGLHPEFNKELVFEINRPYSGILLELYIKESMYDVIIGNYFLPIAYLPFYSEKSIILNKRFNKTVVYDKNKEIIGTRCPSPHQLSFEAYIEVPENLTKYQKRCISDILKESKNIIKNVDIKNDKLHYNNSQSVEYEDENIYLKKYSTDKSASDISEIIKLRKGSWGRSKAFDCELTYEMVNDSIQSLEEEIQTLFQEDNEDYESDTTNGINEISETNVFYKNENINQDALIKRRKSFPDCSLLLKRKSISYQGKKKGKILPSHKSDLDVSQQNYENTIINYDIDQNIENFKNKVSCESQESNETSDYPTYDNEVDYDYNDKSQIETQFSKDLYDITQKQNVLNSKKLWKSAFNEISTRNRHTQITDTDDFTDPTEMFNRNIKLEAIRRKSKKNTNVQSFSPISNKNIYVVNDAELCYHVYLKTIQALIYPISNSTPHKFNVYSAKSPTYCSECEGLLWGLMRQGLKCEQCSVKCHIKCKDMVNADCFIRLNEKKFKKGKATLDQAPFLKTMRLKMDDTEKTKNKLFEIIRDMFKQSKEEHMKTLLTVKKKIQDGTLKWTSKIVVTVLCAQGLIAKDKTGKSDPYVTVTIGKVKKRTKTIPHNLNPVWNEKFFYESTNSTDKIKVRVWDEDNDLRSKMRSKLIREADDFLGQVIIDFKTLSGEMVVWYNLEKRTNRSAVSGAIKLKINVEIEGEEQMAPYHVQYTFLHETIFNYMIEIGEEDKVIIDYSDKDWNVFMTEELQDIINEFSMRYGIEHIFQAMTHFACLTAKYATPRVSQIISTLLANINRFYSSSVTNGSATDRFGASNFGKEKFIKLLDHLHNQLRIDLSVYRNTFPSNDEQRLTDLKASVDILTSITFFRMKIQKLATPPKPGIVVMDCVRACIESTYRYLFDNCPEIFMQEFTENDNTATELEIAPNPSYLKFWEHLIDLIISTIDEDKNKYMKVINQFPSIFQISELSVSILWNLYSLDLKQALTGTEIKNIHRPVDYINLLFKVKSFYQTYVVNITEPSTKKPEYPMYFEKYVINWLNENNTTSIEYLASAYKRDIKENLKQASDQSKFSCSVTDIFTQLNQLFNIVAQLECSQPELNAKYNKYFSDTISNVLLKYLSYIKNDFKNYIKNIEKACILMNNLQECRVQLENIFSSMGGKELQKDTCDQLDNLQTTLTISIDQLAQTYTEKYKLSINDCMPDIQSQIVNFKEPNAKTKDNAAGIGLKIISKLMGLLHDTLADHADVCDKFIFKRFLKELWKIVCTSIEYKIVLPPLPDVRQPIIPPGNAQAKVEGLSNHIMNTVGQDISKKDTSGFTAFQCSILDSSLDTLKTYFYGNGMGIKKIYLDNSPELRSLRYALKLYTQTTDTLIKTFVSYQSHQIDHTHGMNCGEISLQVDLYTHPGNGNHKISIKILNCRNLKWHITSMFRPFVLLSLTGPSTFNKSRSKASKTGNSSLNPEFDEMIIFNIGSEAELKNFELQMNVKDYCFGRSDDNVGIGLIQLKNILDQGSCACTCILVKELCFDSVGMSILRILSKRNNDKNACEFLNRKMDRRKNS</sequence>
<feature type="domain" description="C2" evidence="5">
    <location>
        <begin position="1"/>
        <end position="77"/>
    </location>
</feature>
<dbReference type="EMBL" id="LWCA01000117">
    <property type="protein sequence ID" value="OAF70729.1"/>
    <property type="molecule type" value="Genomic_DNA"/>
</dbReference>
<keyword evidence="2" id="KW-0677">Repeat</keyword>
<feature type="domain" description="Phorbol-ester/DAG-type" evidence="6">
    <location>
        <begin position="456"/>
        <end position="506"/>
    </location>
</feature>
<dbReference type="PRINTS" id="PR00360">
    <property type="entry name" value="C2DOMAIN"/>
</dbReference>
<dbReference type="GO" id="GO:0098831">
    <property type="term" value="C:presynaptic active zone cytoplasmic component"/>
    <property type="evidence" value="ECO:0007669"/>
    <property type="project" value="TreeGrafter"/>
</dbReference>
<dbReference type="SUPFAM" id="SSF57889">
    <property type="entry name" value="Cysteine-rich domain"/>
    <property type="match status" value="1"/>
</dbReference>
<dbReference type="GO" id="GO:0019992">
    <property type="term" value="F:diacylglycerol binding"/>
    <property type="evidence" value="ECO:0007669"/>
    <property type="project" value="InterPro"/>
</dbReference>
<dbReference type="GO" id="GO:0031594">
    <property type="term" value="C:neuromuscular junction"/>
    <property type="evidence" value="ECO:0007669"/>
    <property type="project" value="TreeGrafter"/>
</dbReference>
<accession>A0A177B8V0</accession>
<reference evidence="9 10" key="1">
    <citation type="submission" date="2016-04" db="EMBL/GenBank/DDBJ databases">
        <title>The genome of Intoshia linei affirms orthonectids as highly simplified spiralians.</title>
        <authorList>
            <person name="Mikhailov K.V."/>
            <person name="Slusarev G.S."/>
            <person name="Nikitin M.A."/>
            <person name="Logacheva M.D."/>
            <person name="Penin A."/>
            <person name="Aleoshin V."/>
            <person name="Panchin Y.V."/>
        </authorList>
    </citation>
    <scope>NUCLEOTIDE SEQUENCE [LARGE SCALE GENOMIC DNA]</scope>
    <source>
        <strain evidence="9">Intl2013</strain>
        <tissue evidence="9">Whole animal</tissue>
    </source>
</reference>
<dbReference type="Gene3D" id="2.60.40.150">
    <property type="entry name" value="C2 domain"/>
    <property type="match status" value="3"/>
</dbReference>
<dbReference type="GO" id="GO:0043195">
    <property type="term" value="C:terminal bouton"/>
    <property type="evidence" value="ECO:0007669"/>
    <property type="project" value="TreeGrafter"/>
</dbReference>
<proteinExistence type="predicted"/>
<dbReference type="FunFam" id="2.60.40.150:FF:000002">
    <property type="entry name" value="Protein unc-13 homolog B"/>
    <property type="match status" value="1"/>
</dbReference>
<gene>
    <name evidence="9" type="ORF">A3Q56_01518</name>
</gene>
<keyword evidence="1" id="KW-0479">Metal-binding</keyword>
<dbReference type="PROSITE" id="PS50081">
    <property type="entry name" value="ZF_DAG_PE_2"/>
    <property type="match status" value="1"/>
</dbReference>
<dbReference type="InterPro" id="IPR035892">
    <property type="entry name" value="C2_domain_sf"/>
</dbReference>
<keyword evidence="10" id="KW-1185">Reference proteome</keyword>
<dbReference type="PROSITE" id="PS00479">
    <property type="entry name" value="ZF_DAG_PE_1"/>
    <property type="match status" value="1"/>
</dbReference>
<keyword evidence="3" id="KW-0863">Zinc-finger</keyword>
<dbReference type="GO" id="GO:0042734">
    <property type="term" value="C:presynaptic membrane"/>
    <property type="evidence" value="ECO:0007669"/>
    <property type="project" value="TreeGrafter"/>
</dbReference>
<evidence type="ECO:0000256" key="1">
    <source>
        <dbReference type="ARBA" id="ARBA00022723"/>
    </source>
</evidence>
<evidence type="ECO:0000259" key="8">
    <source>
        <dbReference type="PROSITE" id="PS51259"/>
    </source>
</evidence>
<comment type="caution">
    <text evidence="9">The sequence shown here is derived from an EMBL/GenBank/DDBJ whole genome shotgun (WGS) entry which is preliminary data.</text>
</comment>
<dbReference type="GO" id="GO:0035249">
    <property type="term" value="P:synaptic transmission, glutamatergic"/>
    <property type="evidence" value="ECO:0007669"/>
    <property type="project" value="TreeGrafter"/>
</dbReference>
<dbReference type="PROSITE" id="PS50004">
    <property type="entry name" value="C2"/>
    <property type="match status" value="3"/>
</dbReference>
<dbReference type="GO" id="GO:0061789">
    <property type="term" value="P:dense core granule priming"/>
    <property type="evidence" value="ECO:0007669"/>
    <property type="project" value="TreeGrafter"/>
</dbReference>
<dbReference type="SMART" id="SM01145">
    <property type="entry name" value="DUF1041"/>
    <property type="match status" value="1"/>
</dbReference>
<dbReference type="Gene3D" id="3.30.60.20">
    <property type="match status" value="1"/>
</dbReference>
<evidence type="ECO:0000259" key="6">
    <source>
        <dbReference type="PROSITE" id="PS50081"/>
    </source>
</evidence>
<dbReference type="PANTHER" id="PTHR10480">
    <property type="entry name" value="PROTEIN UNC-13 HOMOLOG"/>
    <property type="match status" value="1"/>
</dbReference>
<feature type="domain" description="C2" evidence="5">
    <location>
        <begin position="1400"/>
        <end position="1527"/>
    </location>
</feature>
<evidence type="ECO:0000259" key="7">
    <source>
        <dbReference type="PROSITE" id="PS51258"/>
    </source>
</evidence>
<dbReference type="PROSITE" id="PS51259">
    <property type="entry name" value="MHD2"/>
    <property type="match status" value="1"/>
</dbReference>
<name>A0A177B8V0_9BILA</name>
<dbReference type="InterPro" id="IPR014772">
    <property type="entry name" value="Munc13_dom-2"/>
</dbReference>
<dbReference type="GO" id="GO:0030672">
    <property type="term" value="C:synaptic vesicle membrane"/>
    <property type="evidence" value="ECO:0007669"/>
    <property type="project" value="TreeGrafter"/>
</dbReference>
<dbReference type="GO" id="GO:0016082">
    <property type="term" value="P:synaptic vesicle priming"/>
    <property type="evidence" value="ECO:0007669"/>
    <property type="project" value="TreeGrafter"/>
</dbReference>
<dbReference type="SMART" id="SM00109">
    <property type="entry name" value="C1"/>
    <property type="match status" value="1"/>
</dbReference>
<feature type="domain" description="C2" evidence="5">
    <location>
        <begin position="563"/>
        <end position="691"/>
    </location>
</feature>
<dbReference type="GO" id="GO:0099525">
    <property type="term" value="P:presynaptic dense core vesicle exocytosis"/>
    <property type="evidence" value="ECO:0007669"/>
    <property type="project" value="TreeGrafter"/>
</dbReference>
<dbReference type="OrthoDB" id="5831756at2759"/>
<evidence type="ECO:0000256" key="4">
    <source>
        <dbReference type="ARBA" id="ARBA00022833"/>
    </source>
</evidence>
<evidence type="ECO:0000313" key="9">
    <source>
        <dbReference type="EMBL" id="OAF70729.1"/>
    </source>
</evidence>